<dbReference type="InterPro" id="IPR011701">
    <property type="entry name" value="MFS"/>
</dbReference>
<dbReference type="Gene3D" id="1.20.1250.20">
    <property type="entry name" value="MFS general substrate transporter like domains"/>
    <property type="match status" value="1"/>
</dbReference>
<evidence type="ECO:0000313" key="9">
    <source>
        <dbReference type="EMBL" id="KAF7509874.1"/>
    </source>
</evidence>
<comment type="subcellular location">
    <subcellularLocation>
        <location evidence="1">Membrane</location>
        <topology evidence="1">Multi-pass membrane protein</topology>
    </subcellularLocation>
</comment>
<accession>A0A8H7E471</accession>
<gene>
    <name evidence="9" type="ORF">GJ744_007385</name>
</gene>
<keyword evidence="3 7" id="KW-0812">Transmembrane</keyword>
<proteinExistence type="predicted"/>
<sequence>MELKSDTKISMSTPWGFRIRSSTSFIIFAVCIGLFTDSITASSIIPILPSALVTRAGVPEEHVQFYISAFMTSFSITFIAAAPIFGHLSDRLTSRRRPFVWGMIVNILSLLLYMKATSVIGMAIARALQGVSSSAILVIGTALVKDSVTKEKTGKGMAFTTVAIQLGLIMGPAFGGLIYDNVGYEAVFIAPAFLLAMDIVLRLLIIETPVARLWLLHHKSDSLNGNTEDGGETEPLIDPSRNTSVRDTSSTQIVSSNGKTIMDLLPVLRFFLNGRIVTALFISLLDSISWGALESTVPFFVIRTFHWTPTNAGTLFLISCTPGILLTYVVGRSIDRLGSLYLATPGLSVVAACHLSQRLVHSNTLRDKVMLTTFFTTGNAAMLFVQIAMSVEVGLAAQQIDDSLKGQGGRMVGKAYALYMMVQSFGQLLGPVIGGAMMETVGWAGMTTLLGALCLVALPCVLLFTGGGVAAWRSKAS</sequence>
<dbReference type="Proteomes" id="UP000606974">
    <property type="component" value="Unassembled WGS sequence"/>
</dbReference>
<feature type="compositionally biased region" description="Polar residues" evidence="6">
    <location>
        <begin position="240"/>
        <end position="251"/>
    </location>
</feature>
<feature type="transmembrane region" description="Helical" evidence="7">
    <location>
        <begin position="156"/>
        <end position="174"/>
    </location>
</feature>
<dbReference type="Pfam" id="PF07690">
    <property type="entry name" value="MFS_1"/>
    <property type="match status" value="1"/>
</dbReference>
<feature type="transmembrane region" description="Helical" evidence="7">
    <location>
        <begin position="270"/>
        <end position="292"/>
    </location>
</feature>
<dbReference type="InterPro" id="IPR036259">
    <property type="entry name" value="MFS_trans_sf"/>
</dbReference>
<dbReference type="GO" id="GO:0016020">
    <property type="term" value="C:membrane"/>
    <property type="evidence" value="ECO:0007669"/>
    <property type="project" value="UniProtKB-SubCell"/>
</dbReference>
<feature type="transmembrane region" description="Helical" evidence="7">
    <location>
        <begin position="65"/>
        <end position="86"/>
    </location>
</feature>
<feature type="transmembrane region" description="Helical" evidence="7">
    <location>
        <begin position="449"/>
        <end position="472"/>
    </location>
</feature>
<keyword evidence="5 7" id="KW-0472">Membrane</keyword>
<dbReference type="PANTHER" id="PTHR23506">
    <property type="entry name" value="GH10249P"/>
    <property type="match status" value="1"/>
</dbReference>
<evidence type="ECO:0000313" key="10">
    <source>
        <dbReference type="Proteomes" id="UP000606974"/>
    </source>
</evidence>
<feature type="transmembrane region" description="Helical" evidence="7">
    <location>
        <begin position="98"/>
        <end position="114"/>
    </location>
</feature>
<evidence type="ECO:0000256" key="4">
    <source>
        <dbReference type="ARBA" id="ARBA00022989"/>
    </source>
</evidence>
<feature type="transmembrane region" description="Helical" evidence="7">
    <location>
        <begin position="312"/>
        <end position="331"/>
    </location>
</feature>
<feature type="region of interest" description="Disordered" evidence="6">
    <location>
        <begin position="226"/>
        <end position="251"/>
    </location>
</feature>
<name>A0A8H7E471_9EURO</name>
<dbReference type="AlphaFoldDB" id="A0A8H7E471"/>
<dbReference type="EMBL" id="JAACFV010000036">
    <property type="protein sequence ID" value="KAF7509874.1"/>
    <property type="molecule type" value="Genomic_DNA"/>
</dbReference>
<keyword evidence="4 7" id="KW-1133">Transmembrane helix</keyword>
<feature type="transmembrane region" description="Helical" evidence="7">
    <location>
        <begin position="338"/>
        <end position="357"/>
    </location>
</feature>
<comment type="caution">
    <text evidence="9">The sequence shown here is derived from an EMBL/GenBank/DDBJ whole genome shotgun (WGS) entry which is preliminary data.</text>
</comment>
<evidence type="ECO:0000256" key="6">
    <source>
        <dbReference type="SAM" id="MobiDB-lite"/>
    </source>
</evidence>
<dbReference type="InterPro" id="IPR020846">
    <property type="entry name" value="MFS_dom"/>
</dbReference>
<dbReference type="PANTHER" id="PTHR23506:SF23">
    <property type="entry name" value="GH10249P"/>
    <property type="match status" value="1"/>
</dbReference>
<protein>
    <recommendedName>
        <fullName evidence="8">Major facilitator superfamily (MFS) profile domain-containing protein</fullName>
    </recommendedName>
</protein>
<feature type="transmembrane region" description="Helical" evidence="7">
    <location>
        <begin position="21"/>
        <end position="45"/>
    </location>
</feature>
<feature type="transmembrane region" description="Helical" evidence="7">
    <location>
        <begin position="120"/>
        <end position="144"/>
    </location>
</feature>
<dbReference type="PROSITE" id="PS50850">
    <property type="entry name" value="MFS"/>
    <property type="match status" value="1"/>
</dbReference>
<feature type="domain" description="Major facilitator superfamily (MFS) profile" evidence="8">
    <location>
        <begin position="26"/>
        <end position="469"/>
    </location>
</feature>
<feature type="transmembrane region" description="Helical" evidence="7">
    <location>
        <begin position="369"/>
        <end position="395"/>
    </location>
</feature>
<organism evidence="9 10">
    <name type="scientific">Endocarpon pusillum</name>
    <dbReference type="NCBI Taxonomy" id="364733"/>
    <lineage>
        <taxon>Eukaryota</taxon>
        <taxon>Fungi</taxon>
        <taxon>Dikarya</taxon>
        <taxon>Ascomycota</taxon>
        <taxon>Pezizomycotina</taxon>
        <taxon>Eurotiomycetes</taxon>
        <taxon>Chaetothyriomycetidae</taxon>
        <taxon>Verrucariales</taxon>
        <taxon>Verrucariaceae</taxon>
        <taxon>Endocarpon</taxon>
    </lineage>
</organism>
<dbReference type="OrthoDB" id="5086884at2759"/>
<evidence type="ECO:0000256" key="3">
    <source>
        <dbReference type="ARBA" id="ARBA00022692"/>
    </source>
</evidence>
<keyword evidence="10" id="KW-1185">Reference proteome</keyword>
<feature type="transmembrane region" description="Helical" evidence="7">
    <location>
        <begin position="416"/>
        <end position="437"/>
    </location>
</feature>
<dbReference type="CDD" id="cd17325">
    <property type="entry name" value="MFS_MdtG_SLC18_like"/>
    <property type="match status" value="1"/>
</dbReference>
<evidence type="ECO:0000259" key="8">
    <source>
        <dbReference type="PROSITE" id="PS50850"/>
    </source>
</evidence>
<reference evidence="9" key="1">
    <citation type="submission" date="2020-02" db="EMBL/GenBank/DDBJ databases">
        <authorList>
            <person name="Palmer J.M."/>
        </authorList>
    </citation>
    <scope>NUCLEOTIDE SEQUENCE</scope>
    <source>
        <strain evidence="9">EPUS1.4</strain>
        <tissue evidence="9">Thallus</tissue>
    </source>
</reference>
<dbReference type="GO" id="GO:0022857">
    <property type="term" value="F:transmembrane transporter activity"/>
    <property type="evidence" value="ECO:0007669"/>
    <property type="project" value="InterPro"/>
</dbReference>
<evidence type="ECO:0000256" key="5">
    <source>
        <dbReference type="ARBA" id="ARBA00023136"/>
    </source>
</evidence>
<evidence type="ECO:0000256" key="7">
    <source>
        <dbReference type="SAM" id="Phobius"/>
    </source>
</evidence>
<dbReference type="InterPro" id="IPR050930">
    <property type="entry name" value="MFS_Vesicular_Transporter"/>
</dbReference>
<evidence type="ECO:0000256" key="1">
    <source>
        <dbReference type="ARBA" id="ARBA00004141"/>
    </source>
</evidence>
<feature type="transmembrane region" description="Helical" evidence="7">
    <location>
        <begin position="186"/>
        <end position="205"/>
    </location>
</feature>
<dbReference type="SUPFAM" id="SSF103473">
    <property type="entry name" value="MFS general substrate transporter"/>
    <property type="match status" value="1"/>
</dbReference>
<keyword evidence="2" id="KW-0813">Transport</keyword>
<evidence type="ECO:0000256" key="2">
    <source>
        <dbReference type="ARBA" id="ARBA00022448"/>
    </source>
</evidence>